<keyword evidence="3" id="KW-0808">Transferase</keyword>
<dbReference type="SUPFAM" id="SSF53335">
    <property type="entry name" value="S-adenosyl-L-methionine-dependent methyltransferases"/>
    <property type="match status" value="1"/>
</dbReference>
<evidence type="ECO:0000313" key="4">
    <source>
        <dbReference type="EMBL" id="KAK8963611.1"/>
    </source>
</evidence>
<dbReference type="Proteomes" id="UP001412067">
    <property type="component" value="Unassembled WGS sequence"/>
</dbReference>
<sequence length="406" mass="44965">MSRVPRFGRFRRFSSAVLRNLNDEGHWCYSSEWWGGNGAEGHTVFRSTSQHGNGIISVTTYPSSRPATEEWPLVEGWLQERYAKIHPELKHIEKFKVLGYQWRALRFNDDTRQSTVKTMAAYREADPMSLYLMQLPHCLAVPYLKSMISCGLTTLSSFGYDLSKSVTGRTTMNVLCIGHGGGSLPLFLATKIKGAIVDVVEIDPVVISASIKAMGFPPSTVVVELDGTSVSQPSNTGGFPWGNIHNQLHLHIADAEDFVIHTSKTYDLIFIDAYDGGDIFPPKLWDIHGPFLKSLRSRLHPAHGTVVVNLHGSNILGTSFLPMGRYVGQVCRAYKEHMGFTFSVSVPWLCNLTLVASAGTGLARAAHLSGDLVLNALVSESDTVEYLLDLPFSCLQYIKRDFLLVD</sequence>
<accession>A0ABR2MHZ5</accession>
<dbReference type="Gene3D" id="3.40.50.150">
    <property type="entry name" value="Vaccinia Virus protein VP39"/>
    <property type="match status" value="1"/>
</dbReference>
<reference evidence="4 5" key="1">
    <citation type="journal article" date="2022" name="Nat. Plants">
        <title>Genomes of leafy and leafless Platanthera orchids illuminate the evolution of mycoheterotrophy.</title>
        <authorList>
            <person name="Li M.H."/>
            <person name="Liu K.W."/>
            <person name="Li Z."/>
            <person name="Lu H.C."/>
            <person name="Ye Q.L."/>
            <person name="Zhang D."/>
            <person name="Wang J.Y."/>
            <person name="Li Y.F."/>
            <person name="Zhong Z.M."/>
            <person name="Liu X."/>
            <person name="Yu X."/>
            <person name="Liu D.K."/>
            <person name="Tu X.D."/>
            <person name="Liu B."/>
            <person name="Hao Y."/>
            <person name="Liao X.Y."/>
            <person name="Jiang Y.T."/>
            <person name="Sun W.H."/>
            <person name="Chen J."/>
            <person name="Chen Y.Q."/>
            <person name="Ai Y."/>
            <person name="Zhai J.W."/>
            <person name="Wu S.S."/>
            <person name="Zhou Z."/>
            <person name="Hsiao Y.Y."/>
            <person name="Wu W.L."/>
            <person name="Chen Y.Y."/>
            <person name="Lin Y.F."/>
            <person name="Hsu J.L."/>
            <person name="Li C.Y."/>
            <person name="Wang Z.W."/>
            <person name="Zhao X."/>
            <person name="Zhong W.Y."/>
            <person name="Ma X.K."/>
            <person name="Ma L."/>
            <person name="Huang J."/>
            <person name="Chen G.Z."/>
            <person name="Huang M.Z."/>
            <person name="Huang L."/>
            <person name="Peng D.H."/>
            <person name="Luo Y.B."/>
            <person name="Zou S.Q."/>
            <person name="Chen S.P."/>
            <person name="Lan S."/>
            <person name="Tsai W.C."/>
            <person name="Van de Peer Y."/>
            <person name="Liu Z.J."/>
        </authorList>
    </citation>
    <scope>NUCLEOTIDE SEQUENCE [LARGE SCALE GENOMIC DNA]</scope>
    <source>
        <strain evidence="4">Lor288</strain>
    </source>
</reference>
<dbReference type="InterPro" id="IPR051419">
    <property type="entry name" value="Lys/N-term_MeTrsfase_sf"/>
</dbReference>
<keyword evidence="5" id="KW-1185">Reference proteome</keyword>
<name>A0ABR2MHZ5_9ASPA</name>
<comment type="caution">
    <text evidence="4">The sequence shown here is derived from an EMBL/GenBank/DDBJ whole genome shotgun (WGS) entry which is preliminary data.</text>
</comment>
<evidence type="ECO:0000256" key="3">
    <source>
        <dbReference type="ARBA" id="ARBA00022679"/>
    </source>
</evidence>
<proteinExistence type="inferred from homology"/>
<dbReference type="PANTHER" id="PTHR12176">
    <property type="entry name" value="SAM-DEPENDENT METHYLTRANSFERASE SUPERFAMILY PROTEIN"/>
    <property type="match status" value="1"/>
</dbReference>
<dbReference type="EMBL" id="JBBWWR010000007">
    <property type="protein sequence ID" value="KAK8963611.1"/>
    <property type="molecule type" value="Genomic_DNA"/>
</dbReference>
<gene>
    <name evidence="4" type="ORF">KSP40_PGU020422</name>
</gene>
<dbReference type="PANTHER" id="PTHR12176:SF56">
    <property type="entry name" value="OS04G0510700 PROTEIN"/>
    <property type="match status" value="1"/>
</dbReference>
<comment type="similarity">
    <text evidence="1">Belongs to the methyltransferase superfamily.</text>
</comment>
<organism evidence="4 5">
    <name type="scientific">Platanthera guangdongensis</name>
    <dbReference type="NCBI Taxonomy" id="2320717"/>
    <lineage>
        <taxon>Eukaryota</taxon>
        <taxon>Viridiplantae</taxon>
        <taxon>Streptophyta</taxon>
        <taxon>Embryophyta</taxon>
        <taxon>Tracheophyta</taxon>
        <taxon>Spermatophyta</taxon>
        <taxon>Magnoliopsida</taxon>
        <taxon>Liliopsida</taxon>
        <taxon>Asparagales</taxon>
        <taxon>Orchidaceae</taxon>
        <taxon>Orchidoideae</taxon>
        <taxon>Orchideae</taxon>
        <taxon>Orchidinae</taxon>
        <taxon>Platanthera</taxon>
    </lineage>
</organism>
<evidence type="ECO:0000256" key="2">
    <source>
        <dbReference type="ARBA" id="ARBA00022603"/>
    </source>
</evidence>
<evidence type="ECO:0000256" key="1">
    <source>
        <dbReference type="ARBA" id="ARBA00008361"/>
    </source>
</evidence>
<evidence type="ECO:0000313" key="5">
    <source>
        <dbReference type="Proteomes" id="UP001412067"/>
    </source>
</evidence>
<keyword evidence="2" id="KW-0489">Methyltransferase</keyword>
<dbReference type="InterPro" id="IPR029063">
    <property type="entry name" value="SAM-dependent_MTases_sf"/>
</dbReference>
<protein>
    <submittedName>
        <fullName evidence="4">Uncharacterized protein</fullName>
    </submittedName>
</protein>